<gene>
    <name evidence="1" type="ORF">IPP58_02025</name>
</gene>
<name>A0A9D7XK47_9BACT</name>
<accession>A0A9D7XK47</accession>
<dbReference type="EMBL" id="JADKIO010000005">
    <property type="protein sequence ID" value="MBK9795274.1"/>
    <property type="molecule type" value="Genomic_DNA"/>
</dbReference>
<dbReference type="Proteomes" id="UP000886657">
    <property type="component" value="Unassembled WGS sequence"/>
</dbReference>
<protein>
    <submittedName>
        <fullName evidence="1">CopG family transcriptional regulator</fullName>
    </submittedName>
</protein>
<sequence length="92" mass="9649">MQKRLGVAGIIIEDTSAVPAVNALLHDFAEIIVGRMGVPYRSRKVSVVSLIVDGSTDDISALTGRLGRIPGVSVKTALTREPLGAAPARREA</sequence>
<comment type="caution">
    <text evidence="1">The sequence shown here is derived from an EMBL/GenBank/DDBJ whole genome shotgun (WGS) entry which is preliminary data.</text>
</comment>
<dbReference type="InterPro" id="IPR027271">
    <property type="entry name" value="Acetolactate_synth/TF_NikR_C"/>
</dbReference>
<evidence type="ECO:0000313" key="1">
    <source>
        <dbReference type="EMBL" id="MBK9795274.1"/>
    </source>
</evidence>
<proteinExistence type="predicted"/>
<reference evidence="1" key="1">
    <citation type="submission" date="2020-10" db="EMBL/GenBank/DDBJ databases">
        <title>Connecting structure to function with the recovery of over 1000 high-quality activated sludge metagenome-assembled genomes encoding full-length rRNA genes using long-read sequencing.</title>
        <authorList>
            <person name="Singleton C.M."/>
            <person name="Petriglieri F."/>
            <person name="Kristensen J.M."/>
            <person name="Kirkegaard R.H."/>
            <person name="Michaelsen T.Y."/>
            <person name="Andersen M.H."/>
            <person name="Karst S.M."/>
            <person name="Dueholm M.S."/>
            <person name="Nielsen P.H."/>
            <person name="Albertsen M."/>
        </authorList>
    </citation>
    <scope>NUCLEOTIDE SEQUENCE</scope>
    <source>
        <strain evidence="1">Skiv_18-Q3-R9-52_MAXAC.067</strain>
    </source>
</reference>
<evidence type="ECO:0000313" key="2">
    <source>
        <dbReference type="Proteomes" id="UP000886657"/>
    </source>
</evidence>
<organism evidence="1 2">
    <name type="scientific">Candidatus Geothrix skivensis</name>
    <dbReference type="NCBI Taxonomy" id="2954439"/>
    <lineage>
        <taxon>Bacteria</taxon>
        <taxon>Pseudomonadati</taxon>
        <taxon>Acidobacteriota</taxon>
        <taxon>Holophagae</taxon>
        <taxon>Holophagales</taxon>
        <taxon>Holophagaceae</taxon>
        <taxon>Geothrix</taxon>
    </lineage>
</organism>
<dbReference type="AlphaFoldDB" id="A0A9D7XK47"/>
<dbReference type="NCBIfam" id="TIGR03959">
    <property type="entry name" value="hyd_TM1266"/>
    <property type="match status" value="1"/>
</dbReference>
<dbReference type="InterPro" id="IPR023860">
    <property type="entry name" value="FeFe-hyd_TM1266"/>
</dbReference>
<dbReference type="SUPFAM" id="SSF55021">
    <property type="entry name" value="ACT-like"/>
    <property type="match status" value="1"/>
</dbReference>
<dbReference type="InterPro" id="IPR045865">
    <property type="entry name" value="ACT-like_dom_sf"/>
</dbReference>
<dbReference type="Pfam" id="PF21699">
    <property type="entry name" value="TM1266-like"/>
    <property type="match status" value="1"/>
</dbReference>
<dbReference type="Gene3D" id="3.30.70.1150">
    <property type="entry name" value="ACT-like. Chain A, domain 2"/>
    <property type="match status" value="1"/>
</dbReference>